<comment type="catalytic activity">
    <reaction evidence="1">
        <text>S-ubiquitinyl-[E2 ubiquitin-conjugating enzyme]-L-cysteine + [acceptor protein]-L-lysine = [E2 ubiquitin-conjugating enzyme]-L-cysteine + N(6)-ubiquitinyl-[acceptor protein]-L-lysine.</text>
        <dbReference type="EC" id="2.3.2.27"/>
    </reaction>
</comment>
<name>A0A6V7WTN8_MELEN</name>
<accession>A0A6V7WTN8</accession>
<evidence type="ECO:0000256" key="3">
    <source>
        <dbReference type="ARBA" id="ARBA00012483"/>
    </source>
</evidence>
<dbReference type="PROSITE" id="PS00518">
    <property type="entry name" value="ZF_RING_1"/>
    <property type="match status" value="1"/>
</dbReference>
<dbReference type="UniPathway" id="UPA00143"/>
<evidence type="ECO:0000256" key="7">
    <source>
        <dbReference type="ARBA" id="ARBA00022833"/>
    </source>
</evidence>
<evidence type="ECO:0000256" key="6">
    <source>
        <dbReference type="ARBA" id="ARBA00022771"/>
    </source>
</evidence>
<dbReference type="GO" id="GO:0061630">
    <property type="term" value="F:ubiquitin protein ligase activity"/>
    <property type="evidence" value="ECO:0007669"/>
    <property type="project" value="UniProtKB-EC"/>
</dbReference>
<dbReference type="GO" id="GO:0000151">
    <property type="term" value="C:ubiquitin ligase complex"/>
    <property type="evidence" value="ECO:0007669"/>
    <property type="project" value="InterPro"/>
</dbReference>
<dbReference type="InterPro" id="IPR001841">
    <property type="entry name" value="Znf_RING"/>
</dbReference>
<reference evidence="11 12" key="1">
    <citation type="submission" date="2020-08" db="EMBL/GenBank/DDBJ databases">
        <authorList>
            <person name="Koutsovoulos G."/>
            <person name="Danchin GJ E."/>
        </authorList>
    </citation>
    <scope>NUCLEOTIDE SEQUENCE [LARGE SCALE GENOMIC DNA]</scope>
</reference>
<proteinExistence type="predicted"/>
<dbReference type="EC" id="2.3.2.27" evidence="3"/>
<dbReference type="Pfam" id="PF13923">
    <property type="entry name" value="zf-C3HC4_2"/>
    <property type="match status" value="1"/>
</dbReference>
<keyword evidence="4" id="KW-0808">Transferase</keyword>
<evidence type="ECO:0000256" key="1">
    <source>
        <dbReference type="ARBA" id="ARBA00000900"/>
    </source>
</evidence>
<keyword evidence="7" id="KW-0862">Zinc</keyword>
<feature type="region of interest" description="Disordered" evidence="9">
    <location>
        <begin position="153"/>
        <end position="178"/>
    </location>
</feature>
<feature type="compositionally biased region" description="Acidic residues" evidence="9">
    <location>
        <begin position="165"/>
        <end position="178"/>
    </location>
</feature>
<evidence type="ECO:0000259" key="10">
    <source>
        <dbReference type="PROSITE" id="PS50089"/>
    </source>
</evidence>
<organism evidence="11 12">
    <name type="scientific">Meloidogyne enterolobii</name>
    <name type="common">Root-knot nematode worm</name>
    <name type="synonym">Meloidogyne mayaguensis</name>
    <dbReference type="NCBI Taxonomy" id="390850"/>
    <lineage>
        <taxon>Eukaryota</taxon>
        <taxon>Metazoa</taxon>
        <taxon>Ecdysozoa</taxon>
        <taxon>Nematoda</taxon>
        <taxon>Chromadorea</taxon>
        <taxon>Rhabditida</taxon>
        <taxon>Tylenchina</taxon>
        <taxon>Tylenchomorpha</taxon>
        <taxon>Tylenchoidea</taxon>
        <taxon>Meloidogynidae</taxon>
        <taxon>Meloidogyninae</taxon>
        <taxon>Meloidogyne</taxon>
    </lineage>
</organism>
<dbReference type="PANTHER" id="PTHR46076:SF3">
    <property type="entry name" value="E3 UBIQUITIN-PROTEIN LIGASE RING1"/>
    <property type="match status" value="1"/>
</dbReference>
<dbReference type="PROSITE" id="PS50089">
    <property type="entry name" value="ZF_RING_2"/>
    <property type="match status" value="1"/>
</dbReference>
<dbReference type="OrthoDB" id="337575at2759"/>
<evidence type="ECO:0000256" key="5">
    <source>
        <dbReference type="ARBA" id="ARBA00022723"/>
    </source>
</evidence>
<gene>
    <name evidence="11" type="ORF">MENT_LOCUS43143</name>
</gene>
<feature type="domain" description="RING-type" evidence="10">
    <location>
        <begin position="53"/>
        <end position="92"/>
    </location>
</feature>
<dbReference type="GO" id="GO:0003682">
    <property type="term" value="F:chromatin binding"/>
    <property type="evidence" value="ECO:0007669"/>
    <property type="project" value="TreeGrafter"/>
</dbReference>
<dbReference type="SUPFAM" id="SSF57850">
    <property type="entry name" value="RING/U-box"/>
    <property type="match status" value="1"/>
</dbReference>
<dbReference type="Gene3D" id="3.30.40.10">
    <property type="entry name" value="Zinc/RING finger domain, C3HC4 (zinc finger)"/>
    <property type="match status" value="1"/>
</dbReference>
<dbReference type="InterPro" id="IPR017907">
    <property type="entry name" value="Znf_RING_CS"/>
</dbReference>
<dbReference type="GO" id="GO:0016567">
    <property type="term" value="P:protein ubiquitination"/>
    <property type="evidence" value="ECO:0007669"/>
    <property type="project" value="UniProtKB-UniPathway"/>
</dbReference>
<dbReference type="Proteomes" id="UP000580250">
    <property type="component" value="Unassembled WGS sequence"/>
</dbReference>
<evidence type="ECO:0000313" key="11">
    <source>
        <dbReference type="EMBL" id="CAD2190357.1"/>
    </source>
</evidence>
<dbReference type="GO" id="GO:0031519">
    <property type="term" value="C:PcG protein complex"/>
    <property type="evidence" value="ECO:0007669"/>
    <property type="project" value="TreeGrafter"/>
</dbReference>
<dbReference type="GO" id="GO:0008270">
    <property type="term" value="F:zinc ion binding"/>
    <property type="evidence" value="ECO:0007669"/>
    <property type="project" value="UniProtKB-KW"/>
</dbReference>
<protein>
    <recommendedName>
        <fullName evidence="3">RING-type E3 ubiquitin transferase</fullName>
        <ecNumber evidence="3">2.3.2.27</ecNumber>
    </recommendedName>
</protein>
<comment type="pathway">
    <text evidence="2">Protein modification; protein ubiquitination.</text>
</comment>
<sequence>MECEDDIINPDFNSYDNEETNYDEVRSPHKQLVNSGGIKMPVLVKKLGPSLTCPICLDLLRNTTVTECLHRFCADCIKNSIYKTNRQCPTCRRKIVSKRNLRSDPNIDLLIDTIWPDRNIYEKIHNILMESTCESPTKIRDLTVENDDNFDDFSSSENDFPSNDEKEEYDFSSSDNDELNDFDKSSSFNSSSDFENENIFIKNKRQKFEEKEENIPKNQNIKENIKLLPEMDIYLKEYVKNTLPLGNVTIYLKPLLINSQQYYRVHLPHLATVGDLHTKLINSDILPSKEMFNVNNIKCSLCLYVESPNGQMIKLFNLDSICMVLGFSKRKNFNDNPIIYYSF</sequence>
<dbReference type="InterPro" id="IPR013083">
    <property type="entry name" value="Znf_RING/FYVE/PHD"/>
</dbReference>
<evidence type="ECO:0000256" key="8">
    <source>
        <dbReference type="PROSITE-ProRule" id="PRU00175"/>
    </source>
</evidence>
<comment type="caution">
    <text evidence="11">The sequence shown here is derived from an EMBL/GenBank/DDBJ whole genome shotgun (WGS) entry which is preliminary data.</text>
</comment>
<evidence type="ECO:0000256" key="9">
    <source>
        <dbReference type="SAM" id="MobiDB-lite"/>
    </source>
</evidence>
<dbReference type="CDD" id="cd16531">
    <property type="entry name" value="RING-HC_RING1-like"/>
    <property type="match status" value="1"/>
</dbReference>
<dbReference type="InterPro" id="IPR043540">
    <property type="entry name" value="RING1/RING2"/>
</dbReference>
<dbReference type="PANTHER" id="PTHR46076">
    <property type="entry name" value="E3 UBIQUITIN-PROTEIN LIGASE RING1 / RING 2 FAMILY MEMBER"/>
    <property type="match status" value="1"/>
</dbReference>
<dbReference type="EMBL" id="CAJEWN010000802">
    <property type="protein sequence ID" value="CAD2190357.1"/>
    <property type="molecule type" value="Genomic_DNA"/>
</dbReference>
<dbReference type="SMART" id="SM00184">
    <property type="entry name" value="RING"/>
    <property type="match status" value="1"/>
</dbReference>
<keyword evidence="5" id="KW-0479">Metal-binding</keyword>
<evidence type="ECO:0000256" key="4">
    <source>
        <dbReference type="ARBA" id="ARBA00022679"/>
    </source>
</evidence>
<dbReference type="AlphaFoldDB" id="A0A6V7WTN8"/>
<evidence type="ECO:0000256" key="2">
    <source>
        <dbReference type="ARBA" id="ARBA00004906"/>
    </source>
</evidence>
<keyword evidence="6 8" id="KW-0863">Zinc-finger</keyword>
<evidence type="ECO:0000313" key="12">
    <source>
        <dbReference type="Proteomes" id="UP000580250"/>
    </source>
</evidence>